<dbReference type="Proteomes" id="UP001215598">
    <property type="component" value="Unassembled WGS sequence"/>
</dbReference>
<feature type="compositionally biased region" description="Pro residues" evidence="1">
    <location>
        <begin position="58"/>
        <end position="72"/>
    </location>
</feature>
<reference evidence="2" key="1">
    <citation type="submission" date="2023-03" db="EMBL/GenBank/DDBJ databases">
        <title>Massive genome expansion in bonnet fungi (Mycena s.s.) driven by repeated elements and novel gene families across ecological guilds.</title>
        <authorList>
            <consortium name="Lawrence Berkeley National Laboratory"/>
            <person name="Harder C.B."/>
            <person name="Miyauchi S."/>
            <person name="Viragh M."/>
            <person name="Kuo A."/>
            <person name="Thoen E."/>
            <person name="Andreopoulos B."/>
            <person name="Lu D."/>
            <person name="Skrede I."/>
            <person name="Drula E."/>
            <person name="Henrissat B."/>
            <person name="Morin E."/>
            <person name="Kohler A."/>
            <person name="Barry K."/>
            <person name="LaButti K."/>
            <person name="Morin E."/>
            <person name="Salamov A."/>
            <person name="Lipzen A."/>
            <person name="Mereny Z."/>
            <person name="Hegedus B."/>
            <person name="Baldrian P."/>
            <person name="Stursova M."/>
            <person name="Weitz H."/>
            <person name="Taylor A."/>
            <person name="Grigoriev I.V."/>
            <person name="Nagy L.G."/>
            <person name="Martin F."/>
            <person name="Kauserud H."/>
        </authorList>
    </citation>
    <scope>NUCLEOTIDE SEQUENCE</scope>
    <source>
        <strain evidence="2">CBHHK182m</strain>
    </source>
</reference>
<gene>
    <name evidence="2" type="ORF">B0H16DRAFT_465117</name>
</gene>
<feature type="compositionally biased region" description="Pro residues" evidence="1">
    <location>
        <begin position="127"/>
        <end position="142"/>
    </location>
</feature>
<evidence type="ECO:0000313" key="3">
    <source>
        <dbReference type="Proteomes" id="UP001215598"/>
    </source>
</evidence>
<name>A0AAD7KC11_9AGAR</name>
<protein>
    <submittedName>
        <fullName evidence="2">Uncharacterized protein</fullName>
    </submittedName>
</protein>
<dbReference type="AlphaFoldDB" id="A0AAD7KC11"/>
<evidence type="ECO:0000256" key="1">
    <source>
        <dbReference type="SAM" id="MobiDB-lite"/>
    </source>
</evidence>
<feature type="region of interest" description="Disordered" evidence="1">
    <location>
        <begin position="54"/>
        <end position="149"/>
    </location>
</feature>
<sequence length="321" mass="35337">MSTTVSSAPQNEEQLRALNRRELQTLAKSEDIKPANAASNVLVQRLLAKLFPVEQPASSPPAPPKATSPQPKPEVTTPSLSLREQRRRSTRVATEHDTVAAASRSVIFTPAAPAANGEDTPIHPNSAPSPGPRAVPPPPPVAGPSKPRRKPAVQEILRAGNELLYVGRATHPSHPAQPFLCPTRRYLRSFKAKLSNLEATFFDIPSSLSTMERVLQGVERAAADATKGLKTCAWNGYYLERNILQNLKVDQSLYDGTCTMEPGPARDRWLGFLQEVEREYERQEQDEAASDSGNNLKRRRDEETGDPSKSSKRRRAPSEEL</sequence>
<keyword evidence="3" id="KW-1185">Reference proteome</keyword>
<dbReference type="EMBL" id="JARKIB010000003">
    <property type="protein sequence ID" value="KAJ7782705.1"/>
    <property type="molecule type" value="Genomic_DNA"/>
</dbReference>
<evidence type="ECO:0000313" key="2">
    <source>
        <dbReference type="EMBL" id="KAJ7782705.1"/>
    </source>
</evidence>
<organism evidence="2 3">
    <name type="scientific">Mycena metata</name>
    <dbReference type="NCBI Taxonomy" id="1033252"/>
    <lineage>
        <taxon>Eukaryota</taxon>
        <taxon>Fungi</taxon>
        <taxon>Dikarya</taxon>
        <taxon>Basidiomycota</taxon>
        <taxon>Agaricomycotina</taxon>
        <taxon>Agaricomycetes</taxon>
        <taxon>Agaricomycetidae</taxon>
        <taxon>Agaricales</taxon>
        <taxon>Marasmiineae</taxon>
        <taxon>Mycenaceae</taxon>
        <taxon>Mycena</taxon>
    </lineage>
</organism>
<feature type="region of interest" description="Disordered" evidence="1">
    <location>
        <begin position="280"/>
        <end position="321"/>
    </location>
</feature>
<proteinExistence type="predicted"/>
<accession>A0AAD7KC11</accession>
<comment type="caution">
    <text evidence="2">The sequence shown here is derived from an EMBL/GenBank/DDBJ whole genome shotgun (WGS) entry which is preliminary data.</text>
</comment>